<keyword evidence="1" id="KW-0732">Signal</keyword>
<evidence type="ECO:0000313" key="2">
    <source>
        <dbReference type="EMBL" id="CAF1432421.1"/>
    </source>
</evidence>
<dbReference type="Proteomes" id="UP000663870">
    <property type="component" value="Unassembled WGS sequence"/>
</dbReference>
<comment type="caution">
    <text evidence="2">The sequence shown here is derived from an EMBL/GenBank/DDBJ whole genome shotgun (WGS) entry which is preliminary data.</text>
</comment>
<keyword evidence="3" id="KW-1185">Reference proteome</keyword>
<dbReference type="AlphaFoldDB" id="A0A815N6I9"/>
<protein>
    <submittedName>
        <fullName evidence="2">Uncharacterized protein</fullName>
    </submittedName>
</protein>
<dbReference type="EMBL" id="CAJNOL010001880">
    <property type="protein sequence ID" value="CAF1432421.1"/>
    <property type="molecule type" value="Genomic_DNA"/>
</dbReference>
<accession>A0A815N6I9</accession>
<feature type="signal peptide" evidence="1">
    <location>
        <begin position="1"/>
        <end position="29"/>
    </location>
</feature>
<name>A0A815N6I9_9BILA</name>
<evidence type="ECO:0000256" key="1">
    <source>
        <dbReference type="SAM" id="SignalP"/>
    </source>
</evidence>
<organism evidence="2 3">
    <name type="scientific">Rotaria sordida</name>
    <dbReference type="NCBI Taxonomy" id="392033"/>
    <lineage>
        <taxon>Eukaryota</taxon>
        <taxon>Metazoa</taxon>
        <taxon>Spiralia</taxon>
        <taxon>Gnathifera</taxon>
        <taxon>Rotifera</taxon>
        <taxon>Eurotatoria</taxon>
        <taxon>Bdelloidea</taxon>
        <taxon>Philodinida</taxon>
        <taxon>Philodinidae</taxon>
        <taxon>Rotaria</taxon>
    </lineage>
</organism>
<proteinExistence type="predicted"/>
<evidence type="ECO:0000313" key="3">
    <source>
        <dbReference type="Proteomes" id="UP000663870"/>
    </source>
</evidence>
<reference evidence="2" key="1">
    <citation type="submission" date="2021-02" db="EMBL/GenBank/DDBJ databases">
        <authorList>
            <person name="Nowell W R."/>
        </authorList>
    </citation>
    <scope>NUCLEOTIDE SEQUENCE</scope>
</reference>
<sequence length="130" mass="15375">MPKFFILSKLITLFLFIIALELSIELSQAAPLNKRRTVDMDSPNDNEVHQQRRMYDLNKLRHFLLTSSEAQRAARRTKQNLYKQQLVGEYFKLVNDENSDRLQEVKKRTTYCSIQDILHGSLCRRHAIDH</sequence>
<feature type="chain" id="PRO_5032640433" evidence="1">
    <location>
        <begin position="30"/>
        <end position="130"/>
    </location>
</feature>
<gene>
    <name evidence="2" type="ORF">JXQ802_LOCUS36513</name>
</gene>